<dbReference type="InterPro" id="IPR025337">
    <property type="entry name" value="Questin_oxidase-like"/>
</dbReference>
<name>A0A067Q345_9AGAM</name>
<organism evidence="2 3">
    <name type="scientific">Jaapia argillacea MUCL 33604</name>
    <dbReference type="NCBI Taxonomy" id="933084"/>
    <lineage>
        <taxon>Eukaryota</taxon>
        <taxon>Fungi</taxon>
        <taxon>Dikarya</taxon>
        <taxon>Basidiomycota</taxon>
        <taxon>Agaricomycotina</taxon>
        <taxon>Agaricomycetes</taxon>
        <taxon>Agaricomycetidae</taxon>
        <taxon>Jaapiales</taxon>
        <taxon>Jaapiaceae</taxon>
        <taxon>Jaapia</taxon>
    </lineage>
</organism>
<evidence type="ECO:0008006" key="4">
    <source>
        <dbReference type="Google" id="ProtNLM"/>
    </source>
</evidence>
<dbReference type="OrthoDB" id="10004862at2759"/>
<evidence type="ECO:0000313" key="3">
    <source>
        <dbReference type="Proteomes" id="UP000027265"/>
    </source>
</evidence>
<evidence type="ECO:0000256" key="1">
    <source>
        <dbReference type="ARBA" id="ARBA00023002"/>
    </source>
</evidence>
<protein>
    <recommendedName>
        <fullName evidence="4">Oxidoreductase AflY</fullName>
    </recommendedName>
</protein>
<evidence type="ECO:0000313" key="2">
    <source>
        <dbReference type="EMBL" id="KDQ57907.1"/>
    </source>
</evidence>
<reference evidence="3" key="1">
    <citation type="journal article" date="2014" name="Proc. Natl. Acad. Sci. U.S.A.">
        <title>Extensive sampling of basidiomycete genomes demonstrates inadequacy of the white-rot/brown-rot paradigm for wood decay fungi.</title>
        <authorList>
            <person name="Riley R."/>
            <person name="Salamov A.A."/>
            <person name="Brown D.W."/>
            <person name="Nagy L.G."/>
            <person name="Floudas D."/>
            <person name="Held B.W."/>
            <person name="Levasseur A."/>
            <person name="Lombard V."/>
            <person name="Morin E."/>
            <person name="Otillar R."/>
            <person name="Lindquist E.A."/>
            <person name="Sun H."/>
            <person name="LaButti K.M."/>
            <person name="Schmutz J."/>
            <person name="Jabbour D."/>
            <person name="Luo H."/>
            <person name="Baker S.E."/>
            <person name="Pisabarro A.G."/>
            <person name="Walton J.D."/>
            <person name="Blanchette R.A."/>
            <person name="Henrissat B."/>
            <person name="Martin F."/>
            <person name="Cullen D."/>
            <person name="Hibbett D.S."/>
            <person name="Grigoriev I.V."/>
        </authorList>
    </citation>
    <scope>NUCLEOTIDE SEQUENCE [LARGE SCALE GENOMIC DNA]</scope>
    <source>
        <strain evidence="3">MUCL 33604</strain>
    </source>
</reference>
<keyword evidence="3" id="KW-1185">Reference proteome</keyword>
<dbReference type="AlphaFoldDB" id="A0A067Q345"/>
<sequence length="543" mass="60855">MVEEIDTRDSLYPIPSHPPSHLSPYRLAGIDHVSDLVLLKCLKDNNKRWHCFFNDKHFHNHATHHLLAIYALGAPGPLIEAAYETHVGYQQPVVKSPEPIDEHNFNKHLGDDKYYHAYLEFFNSTLLEKGIPATLQEYIFSPRANIDPAISETDVDRHPQMLNRLLAGLFHPFIHAGYGVEFGLPGQLAEGLAMTAVHDATSNVHVPFSLFATGLKNLASNAPATVIGAVSRLTSMFPSLSLGSVMSSVKTQTGVLKEDVDFFTIMTKVLSDSRFSPATLFPTRGPNFGEADYLSTVLDKCGEELRVYAEEWLPTQNVSEVVYTDEHLLKKMEEMIWMNVVIFGIGGWGQDKPFNADFLLMHLVTSAIFLPTYLAPSVLPMRSRVLLLHTYFSTSLATWVGRGRPRLSMRAFMRLTNPHVVPPGAMPEPAKDTLPPHDKLLKLTPDTWLAIVQSTLVHPDEHLCKIQRALFHYSTLYGNRPKGYWKPKGKGPDDIGEDRPTLEGIEDLDGTVFARVAGLTANSLGWMREGKEQGKWRFDGFFE</sequence>
<dbReference type="HOGENOM" id="CLU_019145_1_0_1"/>
<dbReference type="Proteomes" id="UP000027265">
    <property type="component" value="Unassembled WGS sequence"/>
</dbReference>
<dbReference type="InParanoid" id="A0A067Q345"/>
<proteinExistence type="predicted"/>
<dbReference type="PANTHER" id="PTHR35870:SF1">
    <property type="entry name" value="PROTEIN, PUTATIVE (AFU_ORTHOLOGUE AFUA_5G03330)-RELATED"/>
    <property type="match status" value="1"/>
</dbReference>
<keyword evidence="1" id="KW-0560">Oxidoreductase</keyword>
<gene>
    <name evidence="2" type="ORF">JAAARDRAFT_34719</name>
</gene>
<dbReference type="GO" id="GO:0016491">
    <property type="term" value="F:oxidoreductase activity"/>
    <property type="evidence" value="ECO:0007669"/>
    <property type="project" value="UniProtKB-KW"/>
</dbReference>
<dbReference type="EMBL" id="KL197718">
    <property type="protein sequence ID" value="KDQ57907.1"/>
    <property type="molecule type" value="Genomic_DNA"/>
</dbReference>
<dbReference type="Pfam" id="PF14027">
    <property type="entry name" value="Questin_oxidase"/>
    <property type="match status" value="1"/>
</dbReference>
<accession>A0A067Q345</accession>
<dbReference type="STRING" id="933084.A0A067Q345"/>
<dbReference type="PANTHER" id="PTHR35870">
    <property type="entry name" value="PROTEIN, PUTATIVE (AFU_ORTHOLOGUE AFUA_5G03330)-RELATED"/>
    <property type="match status" value="1"/>
</dbReference>